<reference evidence="3 4" key="1">
    <citation type="submission" date="2014-04" db="EMBL/GenBank/DDBJ databases">
        <authorList>
            <consortium name="DOE Joint Genome Institute"/>
            <person name="Kuo A."/>
            <person name="Kohler A."/>
            <person name="Jargeat P."/>
            <person name="Nagy L.G."/>
            <person name="Floudas D."/>
            <person name="Copeland A."/>
            <person name="Barry K.W."/>
            <person name="Cichocki N."/>
            <person name="Veneault-Fourrey C."/>
            <person name="LaButti K."/>
            <person name="Lindquist E.A."/>
            <person name="Lipzen A."/>
            <person name="Lundell T."/>
            <person name="Morin E."/>
            <person name="Murat C."/>
            <person name="Sun H."/>
            <person name="Tunlid A."/>
            <person name="Henrissat B."/>
            <person name="Grigoriev I.V."/>
            <person name="Hibbett D.S."/>
            <person name="Martin F."/>
            <person name="Nordberg H.P."/>
            <person name="Cantor M.N."/>
            <person name="Hua S.X."/>
        </authorList>
    </citation>
    <scope>NUCLEOTIDE SEQUENCE [LARGE SCALE GENOMIC DNA]</scope>
    <source>
        <strain evidence="3 4">Ve08.2h10</strain>
    </source>
</reference>
<protein>
    <recommendedName>
        <fullName evidence="5">Ubiquitin-like protease family profile domain-containing protein</fullName>
    </recommendedName>
</protein>
<evidence type="ECO:0000313" key="3">
    <source>
        <dbReference type="EMBL" id="KIK77062.1"/>
    </source>
</evidence>
<gene>
    <name evidence="3" type="ORF">PAXRUDRAFT_28870</name>
</gene>
<evidence type="ECO:0000313" key="4">
    <source>
        <dbReference type="Proteomes" id="UP000054538"/>
    </source>
</evidence>
<accession>A0A0D0C1H0</accession>
<evidence type="ECO:0000256" key="1">
    <source>
        <dbReference type="SAM" id="Coils"/>
    </source>
</evidence>
<evidence type="ECO:0008006" key="5">
    <source>
        <dbReference type="Google" id="ProtNLM"/>
    </source>
</evidence>
<dbReference type="Proteomes" id="UP000054538">
    <property type="component" value="Unassembled WGS sequence"/>
</dbReference>
<name>A0A0D0C1H0_9AGAM</name>
<dbReference type="InParanoid" id="A0A0D0C1H0"/>
<reference evidence="4" key="2">
    <citation type="submission" date="2015-01" db="EMBL/GenBank/DDBJ databases">
        <title>Evolutionary Origins and Diversification of the Mycorrhizal Mutualists.</title>
        <authorList>
            <consortium name="DOE Joint Genome Institute"/>
            <consortium name="Mycorrhizal Genomics Consortium"/>
            <person name="Kohler A."/>
            <person name="Kuo A."/>
            <person name="Nagy L.G."/>
            <person name="Floudas D."/>
            <person name="Copeland A."/>
            <person name="Barry K.W."/>
            <person name="Cichocki N."/>
            <person name="Veneault-Fourrey C."/>
            <person name="LaButti K."/>
            <person name="Lindquist E.A."/>
            <person name="Lipzen A."/>
            <person name="Lundell T."/>
            <person name="Morin E."/>
            <person name="Murat C."/>
            <person name="Riley R."/>
            <person name="Ohm R."/>
            <person name="Sun H."/>
            <person name="Tunlid A."/>
            <person name="Henrissat B."/>
            <person name="Grigoriev I.V."/>
            <person name="Hibbett D.S."/>
            <person name="Martin F."/>
        </authorList>
    </citation>
    <scope>NUCLEOTIDE SEQUENCE [LARGE SCALE GENOMIC DNA]</scope>
    <source>
        <strain evidence="4">Ve08.2h10</strain>
    </source>
</reference>
<proteinExistence type="predicted"/>
<dbReference type="HOGENOM" id="CLU_785507_0_0_1"/>
<dbReference type="OrthoDB" id="3341102at2759"/>
<organism evidence="3 4">
    <name type="scientific">Paxillus rubicundulus Ve08.2h10</name>
    <dbReference type="NCBI Taxonomy" id="930991"/>
    <lineage>
        <taxon>Eukaryota</taxon>
        <taxon>Fungi</taxon>
        <taxon>Dikarya</taxon>
        <taxon>Basidiomycota</taxon>
        <taxon>Agaricomycotina</taxon>
        <taxon>Agaricomycetes</taxon>
        <taxon>Agaricomycetidae</taxon>
        <taxon>Boletales</taxon>
        <taxon>Paxilineae</taxon>
        <taxon>Paxillaceae</taxon>
        <taxon>Paxillus</taxon>
    </lineage>
</organism>
<evidence type="ECO:0000256" key="2">
    <source>
        <dbReference type="SAM" id="MobiDB-lite"/>
    </source>
</evidence>
<feature type="region of interest" description="Disordered" evidence="2">
    <location>
        <begin position="105"/>
        <end position="145"/>
    </location>
</feature>
<dbReference type="AlphaFoldDB" id="A0A0D0C1H0"/>
<keyword evidence="4" id="KW-1185">Reference proteome</keyword>
<keyword evidence="1" id="KW-0175">Coiled coil</keyword>
<sequence length="353" mass="38946">MLQKDTFSCGLLAFNALAHHILPSHYPLIPTTSIVKARLEILLGITKCHFNQNFASITKGYQFTFTVEMGSELNVLDQPSSIITSPTSSPSIHSAVSLPPLSDTYLSDSLQNESENEVNSDDHPSPGSEFEFNSPVPDLSSLQDSKASTPPINIALAVCNTTLAAKRANLPSTTSAPTPAPAKKKMHVEKVHRASAIHDAIQEMEQGHPQGMMQFVKPVTKDEFHQQMKKLDATLDEQRKNLQDHNEMVEMQQKMKKSRQAKYDAEIACGECSPGGRKKNLKVCKADETKSNDTPQSSWRTILPNGKVMWSTLKLVNYLKAKDPVIFKGLAQSTIEGWIDHSGQKPQWSVAAI</sequence>
<feature type="coiled-coil region" evidence="1">
    <location>
        <begin position="221"/>
        <end position="255"/>
    </location>
</feature>
<dbReference type="EMBL" id="KN827163">
    <property type="protein sequence ID" value="KIK77062.1"/>
    <property type="molecule type" value="Genomic_DNA"/>
</dbReference>